<dbReference type="PANTHER" id="PTHR13802:SF52">
    <property type="entry name" value="MUCIN-4"/>
    <property type="match status" value="1"/>
</dbReference>
<dbReference type="InterPro" id="IPR005533">
    <property type="entry name" value="AMOP_dom"/>
</dbReference>
<keyword evidence="9" id="KW-1185">Reference proteome</keyword>
<comment type="subcellular location">
    <subcellularLocation>
        <location evidence="1">Membrane</location>
    </subcellularLocation>
</comment>
<name>A0AAD9JHK5_RIDPI</name>
<dbReference type="EMBL" id="JAODUO010002336">
    <property type="protein sequence ID" value="KAK2153236.1"/>
    <property type="molecule type" value="Genomic_DNA"/>
</dbReference>
<evidence type="ECO:0000313" key="7">
    <source>
        <dbReference type="EMBL" id="KAK2153236.1"/>
    </source>
</evidence>
<evidence type="ECO:0000256" key="4">
    <source>
        <dbReference type="ARBA" id="ARBA00023136"/>
    </source>
</evidence>
<evidence type="ECO:0000313" key="8">
    <source>
        <dbReference type="EMBL" id="KAK2153237.1"/>
    </source>
</evidence>
<comment type="caution">
    <text evidence="8">The sequence shown here is derived from an EMBL/GenBank/DDBJ whole genome shotgun (WGS) entry which is preliminary data.</text>
</comment>
<sequence>MSMEHLPACPCNVNVSKSDGRFIMDIYNSLIGSGDAYCIRTIFVEGGDQQCCYGHTGELLPYAKGGGSVSRFSATHQPLLYMLRDFWPRIMCDQLANKTSVTQQLRPTDDCSGYVPPMQGAWNCGFK</sequence>
<gene>
    <name evidence="7" type="ORF">NP493_2345g00015</name>
    <name evidence="6" type="ORF">NP493_2345g00016</name>
    <name evidence="8" type="ORF">NP493_2345g00017</name>
</gene>
<organism evidence="8 9">
    <name type="scientific">Ridgeia piscesae</name>
    <name type="common">Tubeworm</name>
    <dbReference type="NCBI Taxonomy" id="27915"/>
    <lineage>
        <taxon>Eukaryota</taxon>
        <taxon>Metazoa</taxon>
        <taxon>Spiralia</taxon>
        <taxon>Lophotrochozoa</taxon>
        <taxon>Annelida</taxon>
        <taxon>Polychaeta</taxon>
        <taxon>Sedentaria</taxon>
        <taxon>Canalipalpata</taxon>
        <taxon>Sabellida</taxon>
        <taxon>Siboglinidae</taxon>
        <taxon>Ridgeia</taxon>
    </lineage>
</organism>
<dbReference type="InterPro" id="IPR051495">
    <property type="entry name" value="Epithelial_Barrier/Signaling"/>
</dbReference>
<dbReference type="PROSITE" id="PS50856">
    <property type="entry name" value="AMOP"/>
    <property type="match status" value="1"/>
</dbReference>
<evidence type="ECO:0000259" key="5">
    <source>
        <dbReference type="PROSITE" id="PS50856"/>
    </source>
</evidence>
<evidence type="ECO:0000256" key="2">
    <source>
        <dbReference type="ARBA" id="ARBA00022692"/>
    </source>
</evidence>
<accession>A0AAD9JHK5</accession>
<dbReference type="GO" id="GO:0016020">
    <property type="term" value="C:membrane"/>
    <property type="evidence" value="ECO:0007669"/>
    <property type="project" value="UniProtKB-SubCell"/>
</dbReference>
<dbReference type="Proteomes" id="UP001209878">
    <property type="component" value="Unassembled WGS sequence"/>
</dbReference>
<evidence type="ECO:0000313" key="6">
    <source>
        <dbReference type="EMBL" id="KAK2153235.1"/>
    </source>
</evidence>
<keyword evidence="3" id="KW-1133">Transmembrane helix</keyword>
<proteinExistence type="predicted"/>
<dbReference type="PANTHER" id="PTHR13802">
    <property type="entry name" value="MUCIN 4-RELATED"/>
    <property type="match status" value="1"/>
</dbReference>
<reference evidence="8" key="1">
    <citation type="journal article" date="2023" name="Mol. Biol. Evol.">
        <title>Third-Generation Sequencing Reveals the Adaptive Role of the Epigenome in Three Deep-Sea Polychaetes.</title>
        <authorList>
            <person name="Perez M."/>
            <person name="Aroh O."/>
            <person name="Sun Y."/>
            <person name="Lan Y."/>
            <person name="Juniper S.K."/>
            <person name="Young C.R."/>
            <person name="Angers B."/>
            <person name="Qian P.Y."/>
        </authorList>
    </citation>
    <scope>NUCLEOTIDE SEQUENCE</scope>
    <source>
        <strain evidence="8">R07B-5</strain>
    </source>
</reference>
<keyword evidence="2" id="KW-0812">Transmembrane</keyword>
<evidence type="ECO:0000256" key="3">
    <source>
        <dbReference type="ARBA" id="ARBA00022989"/>
    </source>
</evidence>
<protein>
    <recommendedName>
        <fullName evidence="5">AMOP domain-containing protein</fullName>
    </recommendedName>
</protein>
<evidence type="ECO:0000313" key="9">
    <source>
        <dbReference type="Proteomes" id="UP001209878"/>
    </source>
</evidence>
<keyword evidence="4" id="KW-0472">Membrane</keyword>
<feature type="domain" description="AMOP" evidence="5">
    <location>
        <begin position="1"/>
        <end position="118"/>
    </location>
</feature>
<dbReference type="EMBL" id="JAODUO010002336">
    <property type="protein sequence ID" value="KAK2153237.1"/>
    <property type="molecule type" value="Genomic_DNA"/>
</dbReference>
<evidence type="ECO:0000256" key="1">
    <source>
        <dbReference type="ARBA" id="ARBA00004370"/>
    </source>
</evidence>
<dbReference type="AlphaFoldDB" id="A0AAD9JHK5"/>
<dbReference type="EMBL" id="JAODUO010002336">
    <property type="protein sequence ID" value="KAK2153235.1"/>
    <property type="molecule type" value="Genomic_DNA"/>
</dbReference>